<dbReference type="Pfam" id="PF07992">
    <property type="entry name" value="Pyr_redox_2"/>
    <property type="match status" value="1"/>
</dbReference>
<accession>F7PF34</accession>
<keyword evidence="2 4" id="KW-0560">Oxidoreductase</keyword>
<sequence length="327" mass="35699">MTENEASSHTTSAERDGQGGAATTDHDVIVVGSGPAGCSAGVFTARYGLDTLVLDRGQSSLGQCAVVENYPGFPAGIGVETLSALFEDHAAEAGCDVVPELVERVDRPDDERVDQRPEGSGFLVETAAGNTHTADRVIAATRYGGAYLQPVLEVDAFQTPDGDDGRTRLDRSFPDRDGGTPVDGLFVASPSKAADRQAIVAAGRGARVGIAVVEAVRRDQGYPPALAPHYDWVRPEERRAEEWGERETWREVFAERWPADRDGDRRRYVELREREIDRRLAAYRSPGEIEATAERGQRRLLEHLDEDLVLERATEIAADRDTVEVDT</sequence>
<dbReference type="PRINTS" id="PR00469">
    <property type="entry name" value="PNDRDTASEII"/>
</dbReference>
<dbReference type="PANTHER" id="PTHR48105">
    <property type="entry name" value="THIOREDOXIN REDUCTASE 1-RELATED-RELATED"/>
    <property type="match status" value="1"/>
</dbReference>
<protein>
    <submittedName>
        <fullName evidence="4">Thioredoxin reductase</fullName>
        <ecNumber evidence="4">1.8.1.9</ecNumber>
    </submittedName>
</protein>
<dbReference type="EMBL" id="HF571520">
    <property type="protein sequence ID" value="CCQ34416.1"/>
    <property type="molecule type" value="Genomic_DNA"/>
</dbReference>
<evidence type="ECO:0000313" key="4">
    <source>
        <dbReference type="EMBL" id="CCQ34416.1"/>
    </source>
</evidence>
<dbReference type="OrthoDB" id="214187at2157"/>
<evidence type="ECO:0000256" key="2">
    <source>
        <dbReference type="ARBA" id="ARBA00023002"/>
    </source>
</evidence>
<dbReference type="KEGG" id="hti:HTIA_2308"/>
<dbReference type="Gene3D" id="3.50.50.60">
    <property type="entry name" value="FAD/NAD(P)-binding domain"/>
    <property type="match status" value="1"/>
</dbReference>
<dbReference type="STRING" id="1033806.HTIA_2308"/>
<keyword evidence="1" id="KW-0285">Flavoprotein</keyword>
<dbReference type="SUPFAM" id="SSF51971">
    <property type="entry name" value="Nucleotide-binding domain"/>
    <property type="match status" value="1"/>
</dbReference>
<evidence type="ECO:0000256" key="3">
    <source>
        <dbReference type="SAM" id="MobiDB-lite"/>
    </source>
</evidence>
<dbReference type="eggNOG" id="arCOG01301">
    <property type="taxonomic scope" value="Archaea"/>
</dbReference>
<dbReference type="Proteomes" id="UP000015381">
    <property type="component" value="Chromosome I"/>
</dbReference>
<evidence type="ECO:0000313" key="5">
    <source>
        <dbReference type="Proteomes" id="UP000015381"/>
    </source>
</evidence>
<dbReference type="EC" id="1.8.1.9" evidence="4"/>
<feature type="region of interest" description="Disordered" evidence="3">
    <location>
        <begin position="1"/>
        <end position="22"/>
    </location>
</feature>
<feature type="compositionally biased region" description="Polar residues" evidence="3">
    <location>
        <begin position="1"/>
        <end position="11"/>
    </location>
</feature>
<dbReference type="InterPro" id="IPR023753">
    <property type="entry name" value="FAD/NAD-binding_dom"/>
</dbReference>
<name>F7PF34_9EURY</name>
<dbReference type="HOGENOM" id="CLU_068376_0_0_2"/>
<dbReference type="RefSeq" id="WP_008523571.1">
    <property type="nucleotide sequence ID" value="NC_021921.1"/>
</dbReference>
<reference evidence="4 5" key="1">
    <citation type="journal article" date="2014" name="Environ. Microbiol.">
        <title>Halorhabdus tiamatea: proteogenomics and glycosidase activity measurements identify the first cultivated euryarchaeon from a deep-sea anoxic brine lake as potential polysaccharide degrader.</title>
        <authorList>
            <person name="Werner J."/>
            <person name="Ferrer M."/>
            <person name="Michel G."/>
            <person name="Mann A.J."/>
            <person name="Huang S."/>
            <person name="Juarez S."/>
            <person name="Ciordia S."/>
            <person name="Albar J.P."/>
            <person name="Alcaide M."/>
            <person name="La Cono V."/>
            <person name="Yakimov M.M."/>
            <person name="Antunes A."/>
            <person name="Taborda M."/>
            <person name="Da Costa M.S."/>
            <person name="Amann R.I."/>
            <person name="Gloeckner F.O."/>
            <person name="Golyshina O.V."/>
            <person name="Golyshin P.N."/>
            <person name="Teeling H."/>
        </authorList>
    </citation>
    <scope>NUCLEOTIDE SEQUENCE [LARGE SCALE GENOMIC DNA]</scope>
    <source>
        <strain evidence="5">SARL4B</strain>
    </source>
</reference>
<keyword evidence="5" id="KW-1185">Reference proteome</keyword>
<dbReference type="GO" id="GO:0004791">
    <property type="term" value="F:thioredoxin-disulfide reductase (NADPH) activity"/>
    <property type="evidence" value="ECO:0007669"/>
    <property type="project" value="UniProtKB-EC"/>
</dbReference>
<dbReference type="AlphaFoldDB" id="F7PF34"/>
<gene>
    <name evidence="4" type="ORF">HTIA_2308</name>
</gene>
<dbReference type="InterPro" id="IPR050097">
    <property type="entry name" value="Ferredoxin-NADP_redctase_2"/>
</dbReference>
<dbReference type="InterPro" id="IPR036188">
    <property type="entry name" value="FAD/NAD-bd_sf"/>
</dbReference>
<dbReference type="PATRIC" id="fig|1033806.12.peg.2293"/>
<dbReference type="GeneID" id="23799145"/>
<proteinExistence type="predicted"/>
<organism evidence="4 5">
    <name type="scientific">Halorhabdus tiamatea SARL4B</name>
    <dbReference type="NCBI Taxonomy" id="1033806"/>
    <lineage>
        <taxon>Archaea</taxon>
        <taxon>Methanobacteriati</taxon>
        <taxon>Methanobacteriota</taxon>
        <taxon>Stenosarchaea group</taxon>
        <taxon>Halobacteria</taxon>
        <taxon>Halobacteriales</taxon>
        <taxon>Haloarculaceae</taxon>
        <taxon>Halorhabdus</taxon>
    </lineage>
</organism>
<evidence type="ECO:0000256" key="1">
    <source>
        <dbReference type="ARBA" id="ARBA00022630"/>
    </source>
</evidence>